<organism evidence="1 2">
    <name type="scientific">Mytilus galloprovincialis</name>
    <name type="common">Mediterranean mussel</name>
    <dbReference type="NCBI Taxonomy" id="29158"/>
    <lineage>
        <taxon>Eukaryota</taxon>
        <taxon>Metazoa</taxon>
        <taxon>Spiralia</taxon>
        <taxon>Lophotrochozoa</taxon>
        <taxon>Mollusca</taxon>
        <taxon>Bivalvia</taxon>
        <taxon>Autobranchia</taxon>
        <taxon>Pteriomorphia</taxon>
        <taxon>Mytilida</taxon>
        <taxon>Mytiloidea</taxon>
        <taxon>Mytilidae</taxon>
        <taxon>Mytilinae</taxon>
        <taxon>Mytilus</taxon>
    </lineage>
</organism>
<dbReference type="Proteomes" id="UP000596742">
    <property type="component" value="Unassembled WGS sequence"/>
</dbReference>
<dbReference type="EMBL" id="UYJE01002993">
    <property type="protein sequence ID" value="VDI15559.1"/>
    <property type="molecule type" value="Genomic_DNA"/>
</dbReference>
<gene>
    <name evidence="1" type="ORF">MGAL_10B048571</name>
</gene>
<reference evidence="1" key="1">
    <citation type="submission" date="2018-11" db="EMBL/GenBank/DDBJ databases">
        <authorList>
            <person name="Alioto T."/>
            <person name="Alioto T."/>
        </authorList>
    </citation>
    <scope>NUCLEOTIDE SEQUENCE</scope>
</reference>
<proteinExistence type="predicted"/>
<name>A0A8B6D898_MYTGA</name>
<evidence type="ECO:0000313" key="1">
    <source>
        <dbReference type="EMBL" id="VDI15559.1"/>
    </source>
</evidence>
<evidence type="ECO:0000313" key="2">
    <source>
        <dbReference type="Proteomes" id="UP000596742"/>
    </source>
</evidence>
<accession>A0A8B6D898</accession>
<dbReference type="OrthoDB" id="6150354at2759"/>
<comment type="caution">
    <text evidence="1">The sequence shown here is derived from an EMBL/GenBank/DDBJ whole genome shotgun (WGS) entry which is preliminary data.</text>
</comment>
<protein>
    <submittedName>
        <fullName evidence="1">Uncharacterized protein</fullName>
    </submittedName>
</protein>
<sequence length="231" mass="27359">MIKPSPERTIWCYKRWQPLFTEMQQTAKNIIFVQRIPDYLNNDSFIYPKYHSLVVVDDLMKDATNSKDVCELFVEGSHHRNLSVTCIVQNAFLRGKDNRMMSINIQYIVLFKNPRDQITPAVFARQMYPNNSKRLMNKYMEGVKRPYGRTRDQSLSEDVSEVVETKEIMPSGDEFGLMFKNLSDLIRHVKRYCPENNDMKRKFNAEHVDIPSKKFKKEIEIEDDESQVFKK</sequence>
<keyword evidence="2" id="KW-1185">Reference proteome</keyword>
<dbReference type="AlphaFoldDB" id="A0A8B6D898"/>